<dbReference type="AlphaFoldDB" id="T1GN27"/>
<accession>T1GN27</accession>
<keyword evidence="3" id="KW-1185">Reference proteome</keyword>
<protein>
    <recommendedName>
        <fullName evidence="1">Anoctamin dimerisation domain-containing protein</fullName>
    </recommendedName>
</protein>
<proteinExistence type="predicted"/>
<evidence type="ECO:0000313" key="3">
    <source>
        <dbReference type="Proteomes" id="UP000015102"/>
    </source>
</evidence>
<reference evidence="3" key="1">
    <citation type="submission" date="2013-02" db="EMBL/GenBank/DDBJ databases">
        <authorList>
            <person name="Hughes D."/>
        </authorList>
    </citation>
    <scope>NUCLEOTIDE SEQUENCE</scope>
    <source>
        <strain>Durham</strain>
        <strain evidence="3">NC isolate 2 -- Noor lab</strain>
    </source>
</reference>
<organism evidence="2 3">
    <name type="scientific">Megaselia scalaris</name>
    <name type="common">Humpbacked fly</name>
    <name type="synonym">Phora scalaris</name>
    <dbReference type="NCBI Taxonomy" id="36166"/>
    <lineage>
        <taxon>Eukaryota</taxon>
        <taxon>Metazoa</taxon>
        <taxon>Ecdysozoa</taxon>
        <taxon>Arthropoda</taxon>
        <taxon>Hexapoda</taxon>
        <taxon>Insecta</taxon>
        <taxon>Pterygota</taxon>
        <taxon>Neoptera</taxon>
        <taxon>Endopterygota</taxon>
        <taxon>Diptera</taxon>
        <taxon>Brachycera</taxon>
        <taxon>Muscomorpha</taxon>
        <taxon>Platypezoidea</taxon>
        <taxon>Phoridae</taxon>
        <taxon>Megaseliini</taxon>
        <taxon>Megaselia</taxon>
    </lineage>
</organism>
<evidence type="ECO:0000259" key="1">
    <source>
        <dbReference type="Pfam" id="PF16178"/>
    </source>
</evidence>
<dbReference type="EnsemblMetazoa" id="MESCA004966-RA">
    <property type="protein sequence ID" value="MESCA004966-PA"/>
    <property type="gene ID" value="MESCA004966"/>
</dbReference>
<name>T1GN27_MEGSC</name>
<feature type="domain" description="Anoctamin dimerisation" evidence="1">
    <location>
        <begin position="5"/>
        <end position="84"/>
    </location>
</feature>
<dbReference type="Proteomes" id="UP000015102">
    <property type="component" value="Unassembled WGS sequence"/>
</dbReference>
<evidence type="ECO:0000313" key="2">
    <source>
        <dbReference type="EnsemblMetazoa" id="MESCA004966-PA"/>
    </source>
</evidence>
<dbReference type="GO" id="GO:0046983">
    <property type="term" value="F:protein dimerization activity"/>
    <property type="evidence" value="ECO:0007669"/>
    <property type="project" value="InterPro"/>
</dbReference>
<dbReference type="InterPro" id="IPR032394">
    <property type="entry name" value="Anoct_dimer"/>
</dbReference>
<dbReference type="Pfam" id="PF16178">
    <property type="entry name" value="Anoct_dimer"/>
    <property type="match status" value="1"/>
</dbReference>
<dbReference type="EMBL" id="CAQQ02005786">
    <property type="status" value="NOT_ANNOTATED_CDS"/>
    <property type="molecule type" value="Genomic_DNA"/>
</dbReference>
<reference evidence="2" key="2">
    <citation type="submission" date="2015-06" db="UniProtKB">
        <authorList>
            <consortium name="EnsemblMetazoa"/>
        </authorList>
    </citation>
    <scope>IDENTIFICATION</scope>
</reference>
<sequence length="109" mass="12894">MKLTFKDGEKSVDYILAYDTFKEDTNHIRKAFEENLIKEGLEIEMENSQQQINFVKIHAPMEVLARYCQLLKLKLPLKVSKEGCHLSKFERKLLDKEILCEFTSQRKDL</sequence>
<dbReference type="HOGENOM" id="CLU_2186937_0_0_1"/>